<proteinExistence type="predicted"/>
<comment type="caution">
    <text evidence="2">The sequence shown here is derived from an EMBL/GenBank/DDBJ whole genome shotgun (WGS) entry which is preliminary data.</text>
</comment>
<evidence type="ECO:0000313" key="3">
    <source>
        <dbReference type="Proteomes" id="UP001174997"/>
    </source>
</evidence>
<organism evidence="2 3">
    <name type="scientific">Cercophora samala</name>
    <dbReference type="NCBI Taxonomy" id="330535"/>
    <lineage>
        <taxon>Eukaryota</taxon>
        <taxon>Fungi</taxon>
        <taxon>Dikarya</taxon>
        <taxon>Ascomycota</taxon>
        <taxon>Pezizomycotina</taxon>
        <taxon>Sordariomycetes</taxon>
        <taxon>Sordariomycetidae</taxon>
        <taxon>Sordariales</taxon>
        <taxon>Lasiosphaeriaceae</taxon>
        <taxon>Cercophora</taxon>
    </lineage>
</organism>
<feature type="chain" id="PRO_5041382014" evidence="1">
    <location>
        <begin position="18"/>
        <end position="133"/>
    </location>
</feature>
<gene>
    <name evidence="2" type="ORF">QBC41DRAFT_307438</name>
</gene>
<keyword evidence="3" id="KW-1185">Reference proteome</keyword>
<keyword evidence="1" id="KW-0732">Signal</keyword>
<dbReference type="EMBL" id="JAULSY010000155">
    <property type="protein sequence ID" value="KAK0661202.1"/>
    <property type="molecule type" value="Genomic_DNA"/>
</dbReference>
<dbReference type="AlphaFoldDB" id="A0AA39YZ33"/>
<protein>
    <submittedName>
        <fullName evidence="2">Uncharacterized protein</fullName>
    </submittedName>
</protein>
<reference evidence="2" key="1">
    <citation type="submission" date="2023-06" db="EMBL/GenBank/DDBJ databases">
        <title>Genome-scale phylogeny and comparative genomics of the fungal order Sordariales.</title>
        <authorList>
            <consortium name="Lawrence Berkeley National Laboratory"/>
            <person name="Hensen N."/>
            <person name="Bonometti L."/>
            <person name="Westerberg I."/>
            <person name="Brannstrom I.O."/>
            <person name="Guillou S."/>
            <person name="Cros-Aarteil S."/>
            <person name="Calhoun S."/>
            <person name="Haridas S."/>
            <person name="Kuo A."/>
            <person name="Mondo S."/>
            <person name="Pangilinan J."/>
            <person name="Riley R."/>
            <person name="Labutti K."/>
            <person name="Andreopoulos B."/>
            <person name="Lipzen A."/>
            <person name="Chen C."/>
            <person name="Yanf M."/>
            <person name="Daum C."/>
            <person name="Ng V."/>
            <person name="Clum A."/>
            <person name="Steindorff A."/>
            <person name="Ohm R."/>
            <person name="Martin F."/>
            <person name="Silar P."/>
            <person name="Natvig D."/>
            <person name="Lalanne C."/>
            <person name="Gautier V."/>
            <person name="Ament-Velasquez S.L."/>
            <person name="Kruys A."/>
            <person name="Hutchinson M.I."/>
            <person name="Powell A.J."/>
            <person name="Barry K."/>
            <person name="Miller A.N."/>
            <person name="Grigoriev I.V."/>
            <person name="Debuchy R."/>
            <person name="Gladieux P."/>
            <person name="Thoren M.H."/>
            <person name="Johannesson H."/>
        </authorList>
    </citation>
    <scope>NUCLEOTIDE SEQUENCE</scope>
    <source>
        <strain evidence="2">CBS 307.81</strain>
    </source>
</reference>
<dbReference type="Proteomes" id="UP001174997">
    <property type="component" value="Unassembled WGS sequence"/>
</dbReference>
<accession>A0AA39YZ33</accession>
<feature type="signal peptide" evidence="1">
    <location>
        <begin position="1"/>
        <end position="17"/>
    </location>
</feature>
<evidence type="ECO:0000256" key="1">
    <source>
        <dbReference type="SAM" id="SignalP"/>
    </source>
</evidence>
<name>A0AA39YZ33_9PEZI</name>
<sequence>MATQSSRLLSLIGVTLAMDNVLDHCDMDEIKILNRTCRRPPYLVLDNLQRSIQYLSDGRDDLHFHRAHLGGADRVGRHRPRNTTISLTQPTATDATKCDFRDVLQCCHKPLQATVADGRRRLSGTEIARMQRA</sequence>
<evidence type="ECO:0000313" key="2">
    <source>
        <dbReference type="EMBL" id="KAK0661202.1"/>
    </source>
</evidence>